<feature type="transmembrane region" description="Helical" evidence="1">
    <location>
        <begin position="325"/>
        <end position="342"/>
    </location>
</feature>
<organism evidence="2 3">
    <name type="scientific">Sphingomonas trueperi</name>
    <dbReference type="NCBI Taxonomy" id="53317"/>
    <lineage>
        <taxon>Bacteria</taxon>
        <taxon>Pseudomonadati</taxon>
        <taxon>Pseudomonadota</taxon>
        <taxon>Alphaproteobacteria</taxon>
        <taxon>Sphingomonadales</taxon>
        <taxon>Sphingomonadaceae</taxon>
        <taxon>Sphingomonas</taxon>
    </lineage>
</organism>
<accession>A0A7X6BF66</accession>
<feature type="transmembrane region" description="Helical" evidence="1">
    <location>
        <begin position="296"/>
        <end position="319"/>
    </location>
</feature>
<comment type="caution">
    <text evidence="2">The sequence shown here is derived from an EMBL/GenBank/DDBJ whole genome shotgun (WGS) entry which is preliminary data.</text>
</comment>
<protein>
    <submittedName>
        <fullName evidence="2">MFS family permease</fullName>
    </submittedName>
</protein>
<feature type="transmembrane region" description="Helical" evidence="1">
    <location>
        <begin position="265"/>
        <end position="289"/>
    </location>
</feature>
<evidence type="ECO:0000256" key="1">
    <source>
        <dbReference type="SAM" id="Phobius"/>
    </source>
</evidence>
<feature type="transmembrane region" description="Helical" evidence="1">
    <location>
        <begin position="91"/>
        <end position="112"/>
    </location>
</feature>
<keyword evidence="1" id="KW-0472">Membrane</keyword>
<keyword evidence="1" id="KW-1133">Transmembrane helix</keyword>
<dbReference type="InterPro" id="IPR043745">
    <property type="entry name" value="DUF5690"/>
</dbReference>
<feature type="transmembrane region" description="Helical" evidence="1">
    <location>
        <begin position="391"/>
        <end position="419"/>
    </location>
</feature>
<sequence length="437" mass="46289">MHGDGARGAARTTSGFTLFLGGLAAFSAYFAMYAFRKPFAVASYADVAGWHFAIDYKTALLIAQVVGYALSKLIGVRVISESGRQGRARMILALIGASWLALILFALIPAPWNVACLFFNGLPLGLIWGLVFSYVEGRRVSELLGAMLCASFILSSGVVKSVAALLMEAGVAEQWMPAATGLAFVPFLLTALWQLERLPPPDACDEAERTVRVPMQAADRAAFLRAHGATLVLLVLGYVLLTALRDVRDNFARELWAALGYGGEAAIFSASELPIALLTLAALALLMLIRDNLRALLAMHGLILLGALCLGGSTLAFQAGLLAPLPWMTVAGAGLYLAYTPFNAMLFDRMIATIGTAANAGFLIYIADASGYVGSVALLLVHALGAPEVRWLPFFITCCYAAALAVGGLTMVSALHFLCTGADRRLIHRPASPTTSA</sequence>
<dbReference type="Proteomes" id="UP000531251">
    <property type="component" value="Unassembled WGS sequence"/>
</dbReference>
<reference evidence="2 3" key="1">
    <citation type="submission" date="2020-03" db="EMBL/GenBank/DDBJ databases">
        <title>Genomic Encyclopedia of Type Strains, Phase IV (KMG-IV): sequencing the most valuable type-strain genomes for metagenomic binning, comparative biology and taxonomic classification.</title>
        <authorList>
            <person name="Goeker M."/>
        </authorList>
    </citation>
    <scope>NUCLEOTIDE SEQUENCE [LARGE SCALE GENOMIC DNA]</scope>
    <source>
        <strain evidence="2 3">DSM 7225</strain>
    </source>
</reference>
<keyword evidence="1" id="KW-0812">Transmembrane</keyword>
<dbReference type="Pfam" id="PF18943">
    <property type="entry name" value="DUF5690"/>
    <property type="match status" value="1"/>
</dbReference>
<keyword evidence="3" id="KW-1185">Reference proteome</keyword>
<dbReference type="AlphaFoldDB" id="A0A7X6BF66"/>
<evidence type="ECO:0000313" key="2">
    <source>
        <dbReference type="EMBL" id="NJB99646.1"/>
    </source>
</evidence>
<dbReference type="RefSeq" id="WP_206434270.1">
    <property type="nucleotide sequence ID" value="NZ_BAAADY010000027.1"/>
</dbReference>
<feature type="transmembrane region" description="Helical" evidence="1">
    <location>
        <begin position="12"/>
        <end position="35"/>
    </location>
</feature>
<feature type="transmembrane region" description="Helical" evidence="1">
    <location>
        <begin position="118"/>
        <end position="136"/>
    </location>
</feature>
<feature type="transmembrane region" description="Helical" evidence="1">
    <location>
        <begin position="175"/>
        <end position="193"/>
    </location>
</feature>
<feature type="transmembrane region" description="Helical" evidence="1">
    <location>
        <begin position="362"/>
        <end position="385"/>
    </location>
</feature>
<feature type="transmembrane region" description="Helical" evidence="1">
    <location>
        <begin position="222"/>
        <end position="245"/>
    </location>
</feature>
<proteinExistence type="predicted"/>
<feature type="transmembrane region" description="Helical" evidence="1">
    <location>
        <begin position="143"/>
        <end position="163"/>
    </location>
</feature>
<gene>
    <name evidence="2" type="ORF">GGR89_003991</name>
</gene>
<name>A0A7X6BF66_9SPHN</name>
<dbReference type="EMBL" id="JAATJB010000018">
    <property type="protein sequence ID" value="NJB99646.1"/>
    <property type="molecule type" value="Genomic_DNA"/>
</dbReference>
<evidence type="ECO:0000313" key="3">
    <source>
        <dbReference type="Proteomes" id="UP000531251"/>
    </source>
</evidence>